<sequence>MFNKWLWTDRICLNQDDSDEISQQVPKMGEIFHDAHQVIIWLGMSKEEGERVATILDRNSYYFSSGAWREELWKGYSPKTKRAALTAYYNEYWSRVWVIQEVALAKSATIVIGDKVVPYEEFKHKIDIIRQNMG</sequence>
<reference evidence="2 3" key="1">
    <citation type="submission" date="2024-04" db="EMBL/GenBank/DDBJ databases">
        <title>Phyllosticta paracitricarpa is synonymous to the EU quarantine fungus P. citricarpa based on phylogenomic analyses.</title>
        <authorList>
            <consortium name="Lawrence Berkeley National Laboratory"/>
            <person name="Van Ingen-Buijs V.A."/>
            <person name="Van Westerhoven A.C."/>
            <person name="Haridas S."/>
            <person name="Skiadas P."/>
            <person name="Martin F."/>
            <person name="Groenewald J.Z."/>
            <person name="Crous P.W."/>
            <person name="Seidl M.F."/>
        </authorList>
    </citation>
    <scope>NUCLEOTIDE SEQUENCE [LARGE SCALE GENOMIC DNA]</scope>
    <source>
        <strain evidence="2 3">CBS 123374</strain>
    </source>
</reference>
<comment type="caution">
    <text evidence="2">The sequence shown here is derived from an EMBL/GenBank/DDBJ whole genome shotgun (WGS) entry which is preliminary data.</text>
</comment>
<dbReference type="Proteomes" id="UP001492380">
    <property type="component" value="Unassembled WGS sequence"/>
</dbReference>
<feature type="domain" description="Heterokaryon incompatibility" evidence="1">
    <location>
        <begin position="4"/>
        <end position="101"/>
    </location>
</feature>
<evidence type="ECO:0000313" key="3">
    <source>
        <dbReference type="Proteomes" id="UP001492380"/>
    </source>
</evidence>
<name>A0ABR1YNT8_9PEZI</name>
<organism evidence="2 3">
    <name type="scientific">Phyllosticta capitalensis</name>
    <dbReference type="NCBI Taxonomy" id="121624"/>
    <lineage>
        <taxon>Eukaryota</taxon>
        <taxon>Fungi</taxon>
        <taxon>Dikarya</taxon>
        <taxon>Ascomycota</taxon>
        <taxon>Pezizomycotina</taxon>
        <taxon>Dothideomycetes</taxon>
        <taxon>Dothideomycetes incertae sedis</taxon>
        <taxon>Botryosphaeriales</taxon>
        <taxon>Phyllostictaceae</taxon>
        <taxon>Phyllosticta</taxon>
    </lineage>
</organism>
<dbReference type="InterPro" id="IPR052895">
    <property type="entry name" value="HetReg/Transcr_Mod"/>
</dbReference>
<protein>
    <submittedName>
        <fullName evidence="2">Heterokaryon incompatibility protein-domain-containing protein</fullName>
    </submittedName>
</protein>
<evidence type="ECO:0000259" key="1">
    <source>
        <dbReference type="Pfam" id="PF06985"/>
    </source>
</evidence>
<dbReference type="PANTHER" id="PTHR24148:SF73">
    <property type="entry name" value="HET DOMAIN PROTEIN (AFU_ORTHOLOGUE AFUA_8G01020)"/>
    <property type="match status" value="1"/>
</dbReference>
<proteinExistence type="predicted"/>
<gene>
    <name evidence="2" type="ORF">HDK90DRAFT_235154</name>
</gene>
<dbReference type="InterPro" id="IPR010730">
    <property type="entry name" value="HET"/>
</dbReference>
<dbReference type="EMBL" id="JBBWRZ010000005">
    <property type="protein sequence ID" value="KAK8235129.1"/>
    <property type="molecule type" value="Genomic_DNA"/>
</dbReference>
<accession>A0ABR1YNT8</accession>
<keyword evidence="3" id="KW-1185">Reference proteome</keyword>
<evidence type="ECO:0000313" key="2">
    <source>
        <dbReference type="EMBL" id="KAK8235129.1"/>
    </source>
</evidence>
<dbReference type="Pfam" id="PF06985">
    <property type="entry name" value="HET"/>
    <property type="match status" value="1"/>
</dbReference>
<dbReference type="PANTHER" id="PTHR24148">
    <property type="entry name" value="ANKYRIN REPEAT DOMAIN-CONTAINING PROTEIN 39 HOMOLOG-RELATED"/>
    <property type="match status" value="1"/>
</dbReference>